<proteinExistence type="predicted"/>
<dbReference type="Pfam" id="PF12796">
    <property type="entry name" value="Ank_2"/>
    <property type="match status" value="1"/>
</dbReference>
<dbReference type="PROSITE" id="PS50297">
    <property type="entry name" value="ANK_REP_REGION"/>
    <property type="match status" value="1"/>
</dbReference>
<protein>
    <submittedName>
        <fullName evidence="4">Ankyrin repeat domain-containing protein 66</fullName>
    </submittedName>
</protein>
<evidence type="ECO:0000256" key="3">
    <source>
        <dbReference type="PROSITE-ProRule" id="PRU00023"/>
    </source>
</evidence>
<dbReference type="AlphaFoldDB" id="A0AAD9VA94"/>
<evidence type="ECO:0000256" key="1">
    <source>
        <dbReference type="ARBA" id="ARBA00022737"/>
    </source>
</evidence>
<dbReference type="Gene3D" id="1.25.40.20">
    <property type="entry name" value="Ankyrin repeat-containing domain"/>
    <property type="match status" value="1"/>
</dbReference>
<name>A0AAD9VA94_ACRCE</name>
<dbReference type="SUPFAM" id="SSF48403">
    <property type="entry name" value="Ankyrin repeat"/>
    <property type="match status" value="1"/>
</dbReference>
<evidence type="ECO:0000256" key="2">
    <source>
        <dbReference type="ARBA" id="ARBA00023043"/>
    </source>
</evidence>
<keyword evidence="1" id="KW-0677">Repeat</keyword>
<dbReference type="PROSITE" id="PS50088">
    <property type="entry name" value="ANK_REPEAT"/>
    <property type="match status" value="1"/>
</dbReference>
<evidence type="ECO:0000313" key="4">
    <source>
        <dbReference type="EMBL" id="KAK2566555.1"/>
    </source>
</evidence>
<dbReference type="InterPro" id="IPR036770">
    <property type="entry name" value="Ankyrin_rpt-contain_sf"/>
</dbReference>
<dbReference type="EMBL" id="JARQWQ010000016">
    <property type="protein sequence ID" value="KAK2566555.1"/>
    <property type="molecule type" value="Genomic_DNA"/>
</dbReference>
<sequence length="76" mass="8524">MHMAGGWTPAHCAAERGSQAILKALVQRGVSVTKKDFAGDTPKRVAEIYGRQDCLEFIERLLNKVHVKISLLYRKD</sequence>
<comment type="caution">
    <text evidence="4">The sequence shown here is derived from an EMBL/GenBank/DDBJ whole genome shotgun (WGS) entry which is preliminary data.</text>
</comment>
<keyword evidence="2 3" id="KW-0040">ANK repeat</keyword>
<reference evidence="4" key="2">
    <citation type="journal article" date="2023" name="Science">
        <title>Genomic signatures of disease resistance in endangered staghorn corals.</title>
        <authorList>
            <person name="Vollmer S.V."/>
            <person name="Selwyn J.D."/>
            <person name="Despard B.A."/>
            <person name="Roesel C.L."/>
        </authorList>
    </citation>
    <scope>NUCLEOTIDE SEQUENCE</scope>
    <source>
        <strain evidence="4">K2</strain>
    </source>
</reference>
<dbReference type="Proteomes" id="UP001249851">
    <property type="component" value="Unassembled WGS sequence"/>
</dbReference>
<gene>
    <name evidence="4" type="ORF">P5673_009183</name>
</gene>
<accession>A0AAD9VA94</accession>
<reference evidence="4" key="1">
    <citation type="journal article" date="2023" name="G3 (Bethesda)">
        <title>Whole genome assembly and annotation of the endangered Caribbean coral Acropora cervicornis.</title>
        <authorList>
            <person name="Selwyn J.D."/>
            <person name="Vollmer S.V."/>
        </authorList>
    </citation>
    <scope>NUCLEOTIDE SEQUENCE</scope>
    <source>
        <strain evidence="4">K2</strain>
    </source>
</reference>
<organism evidence="4 5">
    <name type="scientific">Acropora cervicornis</name>
    <name type="common">Staghorn coral</name>
    <dbReference type="NCBI Taxonomy" id="6130"/>
    <lineage>
        <taxon>Eukaryota</taxon>
        <taxon>Metazoa</taxon>
        <taxon>Cnidaria</taxon>
        <taxon>Anthozoa</taxon>
        <taxon>Hexacorallia</taxon>
        <taxon>Scleractinia</taxon>
        <taxon>Astrocoeniina</taxon>
        <taxon>Acroporidae</taxon>
        <taxon>Acropora</taxon>
    </lineage>
</organism>
<dbReference type="PANTHER" id="PTHR24201:SF15">
    <property type="entry name" value="ANKYRIN REPEAT DOMAIN-CONTAINING PROTEIN 66"/>
    <property type="match status" value="1"/>
</dbReference>
<feature type="repeat" description="ANK" evidence="3">
    <location>
        <begin position="5"/>
        <end position="37"/>
    </location>
</feature>
<dbReference type="InterPro" id="IPR050776">
    <property type="entry name" value="Ank_Repeat/CDKN_Inhibitor"/>
</dbReference>
<dbReference type="SMART" id="SM00248">
    <property type="entry name" value="ANK"/>
    <property type="match status" value="1"/>
</dbReference>
<dbReference type="InterPro" id="IPR002110">
    <property type="entry name" value="Ankyrin_rpt"/>
</dbReference>
<dbReference type="PANTHER" id="PTHR24201">
    <property type="entry name" value="ANK_REP_REGION DOMAIN-CONTAINING PROTEIN"/>
    <property type="match status" value="1"/>
</dbReference>
<evidence type="ECO:0000313" key="5">
    <source>
        <dbReference type="Proteomes" id="UP001249851"/>
    </source>
</evidence>
<keyword evidence="5" id="KW-1185">Reference proteome</keyword>